<dbReference type="AlphaFoldDB" id="A0A2M7W2M0"/>
<evidence type="ECO:0000259" key="7">
    <source>
        <dbReference type="Pfam" id="PF00281"/>
    </source>
</evidence>
<dbReference type="SUPFAM" id="SSF55282">
    <property type="entry name" value="RL5-like"/>
    <property type="match status" value="1"/>
</dbReference>
<keyword evidence="2 5" id="KW-0689">Ribosomal protein</keyword>
<dbReference type="Pfam" id="PF00281">
    <property type="entry name" value="Ribosomal_L5"/>
    <property type="match status" value="1"/>
</dbReference>
<name>A0A2M7W2M0_9BACT</name>
<dbReference type="GO" id="GO:1990904">
    <property type="term" value="C:ribonucleoprotein complex"/>
    <property type="evidence" value="ECO:0007669"/>
    <property type="project" value="UniProtKB-KW"/>
</dbReference>
<dbReference type="Gene3D" id="3.30.1440.10">
    <property type="match status" value="1"/>
</dbReference>
<dbReference type="Proteomes" id="UP000228952">
    <property type="component" value="Unassembled WGS sequence"/>
</dbReference>
<evidence type="ECO:0000259" key="8">
    <source>
        <dbReference type="Pfam" id="PF00673"/>
    </source>
</evidence>
<comment type="caution">
    <text evidence="9">The sequence shown here is derived from an EMBL/GenBank/DDBJ whole genome shotgun (WGS) entry which is preliminary data.</text>
</comment>
<evidence type="ECO:0000256" key="4">
    <source>
        <dbReference type="ARBA" id="ARBA00035245"/>
    </source>
</evidence>
<comment type="subunit">
    <text evidence="5">Part of the 50S ribosomal subunit; part of the 5S rRNA/L5/L18/L25 subcomplex. Contacts the 5S rRNA and the P site tRNA. Forms a bridge to the 30S subunit in the 70S ribosome.</text>
</comment>
<comment type="function">
    <text evidence="5">This is 1 of the proteins that bind and probably mediate the attachment of the 5S RNA into the large ribosomal subunit, where it forms part of the central protuberance. In the 70S ribosome it contacts protein S13 of the 30S subunit (bridge B1b), connecting the 2 subunits; this bridge is implicated in subunit movement. Contacts the P site tRNA; the 5S rRNA and some of its associated proteins might help stabilize positioning of ribosome-bound tRNAs.</text>
</comment>
<evidence type="ECO:0000256" key="6">
    <source>
        <dbReference type="RuleBase" id="RU003930"/>
    </source>
</evidence>
<dbReference type="GO" id="GO:0005840">
    <property type="term" value="C:ribosome"/>
    <property type="evidence" value="ECO:0007669"/>
    <property type="project" value="UniProtKB-KW"/>
</dbReference>
<proteinExistence type="inferred from homology"/>
<dbReference type="InterPro" id="IPR031310">
    <property type="entry name" value="Ribosomal_uL5_N"/>
</dbReference>
<dbReference type="GO" id="GO:0019843">
    <property type="term" value="F:rRNA binding"/>
    <property type="evidence" value="ECO:0007669"/>
    <property type="project" value="UniProtKB-UniRule"/>
</dbReference>
<dbReference type="InterPro" id="IPR020929">
    <property type="entry name" value="Ribosomal_uL5_CS"/>
</dbReference>
<organism evidence="9 10">
    <name type="scientific">Candidatus Dojkabacteria bacterium CG_4_10_14_0_2_um_filter_Dojkabacteria_WS6_41_15</name>
    <dbReference type="NCBI Taxonomy" id="2014249"/>
    <lineage>
        <taxon>Bacteria</taxon>
        <taxon>Candidatus Dojkabacteria</taxon>
    </lineage>
</organism>
<dbReference type="PANTHER" id="PTHR11994">
    <property type="entry name" value="60S RIBOSOMAL PROTEIN L11-RELATED"/>
    <property type="match status" value="1"/>
</dbReference>
<evidence type="ECO:0000313" key="9">
    <source>
        <dbReference type="EMBL" id="PJA13790.1"/>
    </source>
</evidence>
<evidence type="ECO:0000256" key="5">
    <source>
        <dbReference type="HAMAP-Rule" id="MF_01333"/>
    </source>
</evidence>
<dbReference type="InterPro" id="IPR002132">
    <property type="entry name" value="Ribosomal_uL5"/>
</dbReference>
<sequence length="179" mass="20064">MKPLKERFEKEIMPKFMTDHGIKNKMAAPVPLKVVLNMGLGEALKDKGVVEIYLKDLELIAGQKAVPTKAKKSIADFNLKKGDVIGLKVTLRRDKMWHFIDKLINIVLPRVKDFRGISATAFDATGTYTLGVTELVIFPEIDATKVVKTKGFAITISFSNGTKEYTSDLMKRLGFIFKE</sequence>
<keyword evidence="5" id="KW-0699">rRNA-binding</keyword>
<keyword evidence="5" id="KW-0820">tRNA-binding</keyword>
<evidence type="ECO:0000313" key="10">
    <source>
        <dbReference type="Proteomes" id="UP000228952"/>
    </source>
</evidence>
<comment type="similarity">
    <text evidence="1 5 6">Belongs to the universal ribosomal protein uL5 family.</text>
</comment>
<feature type="domain" description="Large ribosomal subunit protein uL5 N-terminal" evidence="7">
    <location>
        <begin position="24"/>
        <end position="80"/>
    </location>
</feature>
<keyword evidence="5" id="KW-0694">RNA-binding</keyword>
<dbReference type="GO" id="GO:0006412">
    <property type="term" value="P:translation"/>
    <property type="evidence" value="ECO:0007669"/>
    <property type="project" value="UniProtKB-UniRule"/>
</dbReference>
<dbReference type="PROSITE" id="PS00358">
    <property type="entry name" value="RIBOSOMAL_L5"/>
    <property type="match status" value="1"/>
</dbReference>
<protein>
    <recommendedName>
        <fullName evidence="4 5">Large ribosomal subunit protein uL5</fullName>
    </recommendedName>
</protein>
<keyword evidence="3 5" id="KW-0687">Ribonucleoprotein</keyword>
<feature type="domain" description="Large ribosomal subunit protein uL5 C-terminal" evidence="8">
    <location>
        <begin position="85"/>
        <end position="177"/>
    </location>
</feature>
<dbReference type="NCBIfam" id="NF000585">
    <property type="entry name" value="PRK00010.1"/>
    <property type="match status" value="1"/>
</dbReference>
<dbReference type="Pfam" id="PF00673">
    <property type="entry name" value="Ribosomal_L5_C"/>
    <property type="match status" value="1"/>
</dbReference>
<dbReference type="GO" id="GO:0000049">
    <property type="term" value="F:tRNA binding"/>
    <property type="evidence" value="ECO:0007669"/>
    <property type="project" value="UniProtKB-UniRule"/>
</dbReference>
<reference evidence="10" key="1">
    <citation type="submission" date="2017-09" db="EMBL/GenBank/DDBJ databases">
        <title>Depth-based differentiation of microbial function through sediment-hosted aquifers and enrichment of novel symbionts in the deep terrestrial subsurface.</title>
        <authorList>
            <person name="Probst A.J."/>
            <person name="Ladd B."/>
            <person name="Jarett J.K."/>
            <person name="Geller-Mcgrath D.E."/>
            <person name="Sieber C.M.K."/>
            <person name="Emerson J.B."/>
            <person name="Anantharaman K."/>
            <person name="Thomas B.C."/>
            <person name="Malmstrom R."/>
            <person name="Stieglmeier M."/>
            <person name="Klingl A."/>
            <person name="Woyke T."/>
            <person name="Ryan C.M."/>
            <person name="Banfield J.F."/>
        </authorList>
    </citation>
    <scope>NUCLEOTIDE SEQUENCE [LARGE SCALE GENOMIC DNA]</scope>
</reference>
<gene>
    <name evidence="5" type="primary">rplE</name>
    <name evidence="9" type="ORF">COX64_02890</name>
</gene>
<dbReference type="InterPro" id="IPR031309">
    <property type="entry name" value="Ribosomal_uL5_C"/>
</dbReference>
<dbReference type="InterPro" id="IPR022803">
    <property type="entry name" value="Ribosomal_uL5_dom_sf"/>
</dbReference>
<dbReference type="GO" id="GO:0003735">
    <property type="term" value="F:structural constituent of ribosome"/>
    <property type="evidence" value="ECO:0007669"/>
    <property type="project" value="InterPro"/>
</dbReference>
<dbReference type="PIRSF" id="PIRSF002161">
    <property type="entry name" value="Ribosomal_L5"/>
    <property type="match status" value="1"/>
</dbReference>
<evidence type="ECO:0000256" key="3">
    <source>
        <dbReference type="ARBA" id="ARBA00023274"/>
    </source>
</evidence>
<evidence type="ECO:0000256" key="2">
    <source>
        <dbReference type="ARBA" id="ARBA00022980"/>
    </source>
</evidence>
<dbReference type="InterPro" id="IPR020930">
    <property type="entry name" value="Ribosomal_uL5_bac-type"/>
</dbReference>
<evidence type="ECO:0000256" key="1">
    <source>
        <dbReference type="ARBA" id="ARBA00008553"/>
    </source>
</evidence>
<dbReference type="HAMAP" id="MF_01333_B">
    <property type="entry name" value="Ribosomal_uL5_B"/>
    <property type="match status" value="1"/>
</dbReference>
<accession>A0A2M7W2M0</accession>
<dbReference type="FunFam" id="3.30.1440.10:FF:000001">
    <property type="entry name" value="50S ribosomal protein L5"/>
    <property type="match status" value="1"/>
</dbReference>
<dbReference type="EMBL" id="PFQB01000075">
    <property type="protein sequence ID" value="PJA13790.1"/>
    <property type="molecule type" value="Genomic_DNA"/>
</dbReference>